<proteinExistence type="predicted"/>
<dbReference type="EMBL" id="NBNE01012828">
    <property type="protein sequence ID" value="OWY95528.1"/>
    <property type="molecule type" value="Genomic_DNA"/>
</dbReference>
<dbReference type="Proteomes" id="UP000198211">
    <property type="component" value="Unassembled WGS sequence"/>
</dbReference>
<reference evidence="2" key="1">
    <citation type="submission" date="2017-03" db="EMBL/GenBank/DDBJ databases">
        <title>Phytopthora megakarya and P. palmivora, two closely related causual agents of cacao black pod achieved similar genome size and gene model numbers by different mechanisms.</title>
        <authorList>
            <person name="Ali S."/>
            <person name="Shao J."/>
            <person name="Larry D.J."/>
            <person name="Kronmiller B."/>
            <person name="Shen D."/>
            <person name="Strem M.D."/>
            <person name="Melnick R.L."/>
            <person name="Guiltinan M.J."/>
            <person name="Tyler B.M."/>
            <person name="Meinhardt L.W."/>
            <person name="Bailey B.A."/>
        </authorList>
    </citation>
    <scope>NUCLEOTIDE SEQUENCE [LARGE SCALE GENOMIC DNA]</scope>
    <source>
        <strain evidence="2">zdho120</strain>
    </source>
</reference>
<feature type="non-terminal residue" evidence="1">
    <location>
        <position position="1"/>
    </location>
</feature>
<comment type="caution">
    <text evidence="1">The sequence shown here is derived from an EMBL/GenBank/DDBJ whole genome shotgun (WGS) entry which is preliminary data.</text>
</comment>
<sequence>RKIPTDVIDCIPTRGGKELCLHYLSVRGCNSEERDRCVYQNRVHFDPAEIPAKVRQYIQ</sequence>
<gene>
    <name evidence="1" type="ORF">PHMEG_00034448</name>
</gene>
<name>A0A225URG0_9STRA</name>
<evidence type="ECO:0000313" key="1">
    <source>
        <dbReference type="EMBL" id="OWY95528.1"/>
    </source>
</evidence>
<keyword evidence="2" id="KW-1185">Reference proteome</keyword>
<protein>
    <submittedName>
        <fullName evidence="1">Uncharacterized protein</fullName>
    </submittedName>
</protein>
<dbReference type="OrthoDB" id="109360at2759"/>
<evidence type="ECO:0000313" key="2">
    <source>
        <dbReference type="Proteomes" id="UP000198211"/>
    </source>
</evidence>
<dbReference type="AlphaFoldDB" id="A0A225URG0"/>
<accession>A0A225URG0</accession>
<organism evidence="1 2">
    <name type="scientific">Phytophthora megakarya</name>
    <dbReference type="NCBI Taxonomy" id="4795"/>
    <lineage>
        <taxon>Eukaryota</taxon>
        <taxon>Sar</taxon>
        <taxon>Stramenopiles</taxon>
        <taxon>Oomycota</taxon>
        <taxon>Peronosporomycetes</taxon>
        <taxon>Peronosporales</taxon>
        <taxon>Peronosporaceae</taxon>
        <taxon>Phytophthora</taxon>
    </lineage>
</organism>